<evidence type="ECO:0000313" key="3">
    <source>
        <dbReference type="EMBL" id="SCY69444.1"/>
    </source>
</evidence>
<dbReference type="PATRIC" id="fig|451.8.peg.1973"/>
<feature type="region of interest" description="Disordered" evidence="1">
    <location>
        <begin position="36"/>
        <end position="115"/>
    </location>
</feature>
<reference evidence="3 5" key="3">
    <citation type="submission" date="2016-10" db="EMBL/GenBank/DDBJ databases">
        <authorList>
            <person name="Varghese N."/>
            <person name="Submissions S."/>
        </authorList>
    </citation>
    <scope>NUCLEOTIDE SEQUENCE [LARGE SCALE GENOMIC DNA]</scope>
    <source>
        <strain evidence="3 5">ATCC 33218</strain>
    </source>
</reference>
<accession>A0A098GEP9</accession>
<dbReference type="EMBL" id="LN614830">
    <property type="protein sequence ID" value="CEG60953.1"/>
    <property type="molecule type" value="Genomic_DNA"/>
</dbReference>
<dbReference type="RefSeq" id="WP_045099280.1">
    <property type="nucleotide sequence ID" value="NZ_FMVN01000014.1"/>
</dbReference>
<evidence type="ECO:0000313" key="4">
    <source>
        <dbReference type="Proteomes" id="UP000032414"/>
    </source>
</evidence>
<dbReference type="AlphaFoldDB" id="A0A098GEP9"/>
<reference evidence="2" key="1">
    <citation type="submission" date="2014-09" db="EMBL/GenBank/DDBJ databases">
        <authorList>
            <person name="GOMEZ-VALERO Laura"/>
        </authorList>
    </citation>
    <scope>NUCLEOTIDE SEQUENCE</scope>
    <source>
        <strain evidence="2">ATCC33218</strain>
    </source>
</reference>
<dbReference type="Proteomes" id="UP000182998">
    <property type="component" value="Unassembled WGS sequence"/>
</dbReference>
<protein>
    <submittedName>
        <fullName evidence="2">Uncharacterized protein</fullName>
    </submittedName>
</protein>
<dbReference type="HOGENOM" id="CLU_2107818_0_0_6"/>
<feature type="compositionally biased region" description="Basic residues" evidence="1">
    <location>
        <begin position="70"/>
        <end position="86"/>
    </location>
</feature>
<sequence>MPLLKGKSKKIISENIKEMIDAGHPRNQAIAASLNQARKSGAKIPVQSQKEKVVKKHHSHMKKAENHMKHAEHHHGKAEHHHKKAKEHLEHAKKHADIKEDKALVKKMVKKSSLK</sequence>
<evidence type="ECO:0000313" key="5">
    <source>
        <dbReference type="Proteomes" id="UP000182998"/>
    </source>
</evidence>
<dbReference type="Proteomes" id="UP000032414">
    <property type="component" value="Chromosome I"/>
</dbReference>
<organism evidence="2 4">
    <name type="scientific">Legionella micdadei</name>
    <name type="common">Tatlockia micdadei</name>
    <dbReference type="NCBI Taxonomy" id="451"/>
    <lineage>
        <taxon>Bacteria</taxon>
        <taxon>Pseudomonadati</taxon>
        <taxon>Pseudomonadota</taxon>
        <taxon>Gammaproteobacteria</taxon>
        <taxon>Legionellales</taxon>
        <taxon>Legionellaceae</taxon>
        <taxon>Legionella</taxon>
    </lineage>
</organism>
<feature type="compositionally biased region" description="Basic and acidic residues" evidence="1">
    <location>
        <begin position="87"/>
        <end position="104"/>
    </location>
</feature>
<proteinExistence type="predicted"/>
<reference evidence="4" key="2">
    <citation type="submission" date="2014-09" db="EMBL/GenBank/DDBJ databases">
        <authorList>
            <person name="Gomez-Valero L."/>
        </authorList>
    </citation>
    <scope>NUCLEOTIDE SEQUENCE [LARGE SCALE GENOMIC DNA]</scope>
    <source>
        <strain evidence="4">ATCC33218</strain>
    </source>
</reference>
<evidence type="ECO:0000256" key="1">
    <source>
        <dbReference type="SAM" id="MobiDB-lite"/>
    </source>
</evidence>
<feature type="compositionally biased region" description="Basic residues" evidence="1">
    <location>
        <begin position="105"/>
        <end position="115"/>
    </location>
</feature>
<dbReference type="EMBL" id="FMVN01000014">
    <property type="protein sequence ID" value="SCY69444.1"/>
    <property type="molecule type" value="Genomic_DNA"/>
</dbReference>
<name>A0A098GEP9_LEGMI</name>
<keyword evidence="5" id="KW-1185">Reference proteome</keyword>
<dbReference type="KEGG" id="tmc:LMI_1656"/>
<evidence type="ECO:0000313" key="2">
    <source>
        <dbReference type="EMBL" id="CEG60953.1"/>
    </source>
</evidence>
<gene>
    <name evidence="2" type="ORF">LMI_1656</name>
    <name evidence="3" type="ORF">SAMN02982997_02524</name>
</gene>